<dbReference type="PANTHER" id="PTHR28641">
    <property type="match status" value="1"/>
</dbReference>
<feature type="domain" description="Malonyl-CoA decarboxylase N-terminal" evidence="2">
    <location>
        <begin position="96"/>
        <end position="179"/>
    </location>
</feature>
<dbReference type="Pfam" id="PF17408">
    <property type="entry name" value="MCD_N"/>
    <property type="match status" value="1"/>
</dbReference>
<evidence type="ECO:0000313" key="3">
    <source>
        <dbReference type="EMBL" id="MDX5931546.1"/>
    </source>
</evidence>
<proteinExistence type="predicted"/>
<dbReference type="GO" id="GO:0050080">
    <property type="term" value="F:malonyl-CoA decarboxylase activity"/>
    <property type="evidence" value="ECO:0007669"/>
    <property type="project" value="InterPro"/>
</dbReference>
<dbReference type="InterPro" id="IPR035372">
    <property type="entry name" value="MCD_N"/>
</dbReference>
<dbReference type="EMBL" id="JAWXYB010000018">
    <property type="protein sequence ID" value="MDX5931546.1"/>
    <property type="molecule type" value="Genomic_DNA"/>
</dbReference>
<gene>
    <name evidence="3" type="ORF">SIL87_12285</name>
</gene>
<keyword evidence="4" id="KW-1185">Reference proteome</keyword>
<protein>
    <submittedName>
        <fullName evidence="3">Malonyl-CoA decarboxylase</fullName>
    </submittedName>
</protein>
<dbReference type="Pfam" id="PF05292">
    <property type="entry name" value="MCD"/>
    <property type="match status" value="1"/>
</dbReference>
<accession>A0AAW9DSD6</accession>
<dbReference type="PANTHER" id="PTHR28641:SF1">
    <property type="entry name" value="MALONYL-COA DECARBOXYLASE, MITOCHONDRIAL"/>
    <property type="match status" value="1"/>
</dbReference>
<dbReference type="InterPro" id="IPR042303">
    <property type="entry name" value="Malonyl_CoA_deC_C_sf"/>
</dbReference>
<dbReference type="Gene3D" id="1.20.140.90">
    <property type="entry name" value="Malonyl-CoA decarboxylase, oligemerization domain"/>
    <property type="match status" value="1"/>
</dbReference>
<dbReference type="AlphaFoldDB" id="A0AAW9DSD6"/>
<evidence type="ECO:0000259" key="2">
    <source>
        <dbReference type="Pfam" id="PF17408"/>
    </source>
</evidence>
<dbReference type="InterPro" id="IPR038351">
    <property type="entry name" value="MCD_N_sf"/>
</dbReference>
<reference evidence="3 4" key="1">
    <citation type="submission" date="2023-11" db="EMBL/GenBank/DDBJ databases">
        <title>MicrobeMod: A computational toolkit for identifying prokaryotic methylation and restriction-modification with nanopore sequencing.</title>
        <authorList>
            <person name="Crits-Christoph A."/>
            <person name="Kang S.C."/>
            <person name="Lee H."/>
            <person name="Ostrov N."/>
        </authorList>
    </citation>
    <scope>NUCLEOTIDE SEQUENCE [LARGE SCALE GENOMIC DNA]</scope>
    <source>
        <strain evidence="3 4">DSMZ 700</strain>
    </source>
</reference>
<evidence type="ECO:0000259" key="1">
    <source>
        <dbReference type="Pfam" id="PF05292"/>
    </source>
</evidence>
<dbReference type="Gene3D" id="3.40.630.150">
    <property type="entry name" value="Malonyl-CoA decarboxylase, catalytic domain"/>
    <property type="match status" value="1"/>
</dbReference>
<dbReference type="GO" id="GO:0006633">
    <property type="term" value="P:fatty acid biosynthetic process"/>
    <property type="evidence" value="ECO:0007669"/>
    <property type="project" value="InterPro"/>
</dbReference>
<dbReference type="InterPro" id="IPR038917">
    <property type="entry name" value="Malonyl_CoA_deC"/>
</dbReference>
<feature type="domain" description="Malonyl-CoA decarboxylase C-terminal" evidence="1">
    <location>
        <begin position="182"/>
        <end position="455"/>
    </location>
</feature>
<dbReference type="Proteomes" id="UP001279553">
    <property type="component" value="Unassembled WGS sequence"/>
</dbReference>
<organism evidence="3 4">
    <name type="scientific">Acidiphilium acidophilum</name>
    <name type="common">Thiobacillus acidophilus</name>
    <dbReference type="NCBI Taxonomy" id="76588"/>
    <lineage>
        <taxon>Bacteria</taxon>
        <taxon>Pseudomonadati</taxon>
        <taxon>Pseudomonadota</taxon>
        <taxon>Alphaproteobacteria</taxon>
        <taxon>Acetobacterales</taxon>
        <taxon>Acidocellaceae</taxon>
        <taxon>Acidiphilium</taxon>
    </lineage>
</organism>
<evidence type="ECO:0000313" key="4">
    <source>
        <dbReference type="Proteomes" id="UP001279553"/>
    </source>
</evidence>
<name>A0AAW9DSD6_ACIAO</name>
<comment type="caution">
    <text evidence="3">The sequence shown here is derived from an EMBL/GenBank/DDBJ whole genome shotgun (WGS) entry which is preliminary data.</text>
</comment>
<dbReference type="InterPro" id="IPR007956">
    <property type="entry name" value="Malonyl_CoA_deC_C"/>
</dbReference>
<dbReference type="RefSeq" id="WP_319614450.1">
    <property type="nucleotide sequence ID" value="NZ_JAWXYB010000018.1"/>
</dbReference>
<sequence length="502" mass="54758">MRDHTMADILTAHPVPSTRSWFDRLWSSIADHGRKFVTLPNDDLPSRERAELLADALLGGRGEASGAALAAALLGALRSLNPGDRKEFLEFLASGFEPDPARLEAAARNYLAQPDAATAAALADAAEPPRQELLRRMNMAPGGTAALIGLRTEVLAHLRSTPSLAPLDSDLQHLFASWFNRGFLELRRIDWRTPAFVLEKLIAYEAVHEISGWDDLRRRLAPDRRCFAFFHPALPDEPLIFVEVALVQGLADAIAPLLAPAPDESDGEGGLHDAAAHADTAIFYSISNCQEGLRGISFGNFLIKQVVAELQSELPRLKRFSTLSPAPGLRRAVLAFLDQPSPSPLLTAEERDAIIRAAALSAADDTALLATALTTEAWWAKPDLTAALRAPVLRLAAQYLTQTLRDDVRDKPRPDPVARFHLGNGARLERINWLGNTSPRGIAESFGIMVNYLYDPEAIESRHEAYLRDGSVARAGSVDQLMTIPGQSWLARRTRGLIAAEG</sequence>